<evidence type="ECO:0000256" key="9">
    <source>
        <dbReference type="ARBA" id="ARBA00051875"/>
    </source>
</evidence>
<dbReference type="InterPro" id="IPR020922">
    <property type="entry name" value="dITP/XTP_pyrophosphatase"/>
</dbReference>
<dbReference type="EC" id="3.6.1.66" evidence="11"/>
<evidence type="ECO:0000256" key="6">
    <source>
        <dbReference type="ARBA" id="ARBA00022801"/>
    </source>
</evidence>
<dbReference type="GO" id="GO:0036220">
    <property type="term" value="F:ITP diphosphatase activity"/>
    <property type="evidence" value="ECO:0007669"/>
    <property type="project" value="UniProtKB-EC"/>
</dbReference>
<evidence type="ECO:0000256" key="1">
    <source>
        <dbReference type="ARBA" id="ARBA00001946"/>
    </source>
</evidence>
<evidence type="ECO:0000313" key="17">
    <source>
        <dbReference type="EMBL" id="GAG65303.1"/>
    </source>
</evidence>
<dbReference type="NCBIfam" id="TIGR00042">
    <property type="entry name" value="RdgB/HAM1 family non-canonical purine NTP pyrophosphatase"/>
    <property type="match status" value="1"/>
</dbReference>
<keyword evidence="5" id="KW-0547">Nucleotide-binding</keyword>
<dbReference type="InterPro" id="IPR029001">
    <property type="entry name" value="ITPase-like_fam"/>
</dbReference>
<dbReference type="NCBIfam" id="NF011397">
    <property type="entry name" value="PRK14822.1"/>
    <property type="match status" value="1"/>
</dbReference>
<dbReference type="GO" id="GO:0046872">
    <property type="term" value="F:metal ion binding"/>
    <property type="evidence" value="ECO:0007669"/>
    <property type="project" value="UniProtKB-KW"/>
</dbReference>
<dbReference type="AlphaFoldDB" id="X0ZXV6"/>
<evidence type="ECO:0000256" key="3">
    <source>
        <dbReference type="ARBA" id="ARBA00011738"/>
    </source>
</evidence>
<name>X0ZXV6_9ZZZZ</name>
<dbReference type="GO" id="GO:0009146">
    <property type="term" value="P:purine nucleoside triphosphate catabolic process"/>
    <property type="evidence" value="ECO:0007669"/>
    <property type="project" value="UniProtKB-ARBA"/>
</dbReference>
<protein>
    <recommendedName>
        <fullName evidence="12">dITP/XTP pyrophosphatase</fullName>
        <ecNumber evidence="11">3.6.1.66</ecNumber>
    </recommendedName>
    <alternativeName>
        <fullName evidence="13">Non-canonical purine NTP pyrophosphatase</fullName>
    </alternativeName>
    <alternativeName>
        <fullName evidence="14">Non-standard purine NTP pyrophosphatase</fullName>
    </alternativeName>
    <alternativeName>
        <fullName evidence="16">Nucleoside-triphosphate diphosphatase</fullName>
    </alternativeName>
    <alternativeName>
        <fullName evidence="15">Nucleoside-triphosphate pyrophosphatase</fullName>
    </alternativeName>
</protein>
<comment type="cofactor">
    <cofactor evidence="1">
        <name>Mg(2+)</name>
        <dbReference type="ChEBI" id="CHEBI:18420"/>
    </cofactor>
</comment>
<comment type="subunit">
    <text evidence="3">Homodimer.</text>
</comment>
<dbReference type="InterPro" id="IPR002637">
    <property type="entry name" value="RdgB/HAM1"/>
</dbReference>
<dbReference type="Gene3D" id="3.90.950.10">
    <property type="match status" value="1"/>
</dbReference>
<dbReference type="Pfam" id="PF01725">
    <property type="entry name" value="Ham1p_like"/>
    <property type="match status" value="1"/>
</dbReference>
<dbReference type="GO" id="GO:0036222">
    <property type="term" value="F:XTP diphosphatase activity"/>
    <property type="evidence" value="ECO:0007669"/>
    <property type="project" value="UniProtKB-ARBA"/>
</dbReference>
<evidence type="ECO:0000256" key="10">
    <source>
        <dbReference type="ARBA" id="ARBA00052017"/>
    </source>
</evidence>
<comment type="similarity">
    <text evidence="2">Belongs to the HAM1 NTPase family.</text>
</comment>
<dbReference type="FunFam" id="3.90.950.10:FF:000001">
    <property type="entry name" value="dITP/XTP pyrophosphatase"/>
    <property type="match status" value="1"/>
</dbReference>
<keyword evidence="6" id="KW-0378">Hydrolase</keyword>
<organism evidence="17">
    <name type="scientific">marine sediment metagenome</name>
    <dbReference type="NCBI Taxonomy" id="412755"/>
    <lineage>
        <taxon>unclassified sequences</taxon>
        <taxon>metagenomes</taxon>
        <taxon>ecological metagenomes</taxon>
    </lineage>
</organism>
<evidence type="ECO:0000256" key="13">
    <source>
        <dbReference type="ARBA" id="ARBA00075987"/>
    </source>
</evidence>
<dbReference type="PANTHER" id="PTHR11067">
    <property type="entry name" value="INOSINE TRIPHOSPHATE PYROPHOSPHATASE/HAM1 PROTEIN"/>
    <property type="match status" value="1"/>
</dbReference>
<keyword evidence="8" id="KW-0546">Nucleotide metabolism</keyword>
<dbReference type="PANTHER" id="PTHR11067:SF9">
    <property type="entry name" value="INOSINE TRIPHOSPHATE PYROPHOSPHATASE"/>
    <property type="match status" value="1"/>
</dbReference>
<evidence type="ECO:0000256" key="4">
    <source>
        <dbReference type="ARBA" id="ARBA00022723"/>
    </source>
</evidence>
<keyword evidence="4" id="KW-0479">Metal-binding</keyword>
<accession>X0ZXV6</accession>
<dbReference type="GO" id="GO:0000166">
    <property type="term" value="F:nucleotide binding"/>
    <property type="evidence" value="ECO:0007669"/>
    <property type="project" value="UniProtKB-KW"/>
</dbReference>
<dbReference type="GO" id="GO:0017111">
    <property type="term" value="F:ribonucleoside triphosphate phosphatase activity"/>
    <property type="evidence" value="ECO:0007669"/>
    <property type="project" value="InterPro"/>
</dbReference>
<evidence type="ECO:0000256" key="2">
    <source>
        <dbReference type="ARBA" id="ARBA00008023"/>
    </source>
</evidence>
<comment type="catalytic activity">
    <reaction evidence="10">
        <text>XTP + H2O = XMP + diphosphate + H(+)</text>
        <dbReference type="Rhea" id="RHEA:28610"/>
        <dbReference type="ChEBI" id="CHEBI:15377"/>
        <dbReference type="ChEBI" id="CHEBI:15378"/>
        <dbReference type="ChEBI" id="CHEBI:33019"/>
        <dbReference type="ChEBI" id="CHEBI:57464"/>
        <dbReference type="ChEBI" id="CHEBI:61314"/>
        <dbReference type="EC" id="3.6.1.66"/>
    </reaction>
</comment>
<keyword evidence="7" id="KW-0460">Magnesium</keyword>
<gene>
    <name evidence="17" type="ORF">S01H4_14906</name>
</gene>
<evidence type="ECO:0000256" key="15">
    <source>
        <dbReference type="ARBA" id="ARBA00083186"/>
    </source>
</evidence>
<evidence type="ECO:0000256" key="12">
    <source>
        <dbReference type="ARBA" id="ARBA00071289"/>
    </source>
</evidence>
<evidence type="ECO:0000256" key="11">
    <source>
        <dbReference type="ARBA" id="ARBA00066468"/>
    </source>
</evidence>
<reference evidence="17" key="1">
    <citation type="journal article" date="2014" name="Front. Microbiol.">
        <title>High frequency of phylogenetically diverse reductive dehalogenase-homologous genes in deep subseafloor sedimentary metagenomes.</title>
        <authorList>
            <person name="Kawai M."/>
            <person name="Futagami T."/>
            <person name="Toyoda A."/>
            <person name="Takaki Y."/>
            <person name="Nishi S."/>
            <person name="Hori S."/>
            <person name="Arai W."/>
            <person name="Tsubouchi T."/>
            <person name="Morono Y."/>
            <person name="Uchiyama I."/>
            <person name="Ito T."/>
            <person name="Fujiyama A."/>
            <person name="Inagaki F."/>
            <person name="Takami H."/>
        </authorList>
    </citation>
    <scope>NUCLEOTIDE SEQUENCE</scope>
    <source>
        <strain evidence="17">Expedition CK06-06</strain>
    </source>
</reference>
<dbReference type="GO" id="GO:0005829">
    <property type="term" value="C:cytosol"/>
    <property type="evidence" value="ECO:0007669"/>
    <property type="project" value="TreeGrafter"/>
</dbReference>
<dbReference type="HAMAP" id="MF_01405">
    <property type="entry name" value="Non_canon_purine_NTPase"/>
    <property type="match status" value="1"/>
</dbReference>
<proteinExistence type="inferred from homology"/>
<dbReference type="CDD" id="cd00515">
    <property type="entry name" value="HAM1"/>
    <property type="match status" value="1"/>
</dbReference>
<dbReference type="SUPFAM" id="SSF52972">
    <property type="entry name" value="ITPase-like"/>
    <property type="match status" value="1"/>
</dbReference>
<comment type="caution">
    <text evidence="17">The sequence shown here is derived from an EMBL/GenBank/DDBJ whole genome shotgun (WGS) entry which is preliminary data.</text>
</comment>
<dbReference type="EMBL" id="BART01006533">
    <property type="protein sequence ID" value="GAG65303.1"/>
    <property type="molecule type" value="Genomic_DNA"/>
</dbReference>
<evidence type="ECO:0000256" key="14">
    <source>
        <dbReference type="ARBA" id="ARBA00078805"/>
    </source>
</evidence>
<dbReference type="GO" id="GO:0035870">
    <property type="term" value="F:dITP diphosphatase activity"/>
    <property type="evidence" value="ECO:0007669"/>
    <property type="project" value="UniProtKB-ARBA"/>
</dbReference>
<dbReference type="GO" id="GO:0009117">
    <property type="term" value="P:nucleotide metabolic process"/>
    <property type="evidence" value="ECO:0007669"/>
    <property type="project" value="UniProtKB-KW"/>
</dbReference>
<evidence type="ECO:0000256" key="7">
    <source>
        <dbReference type="ARBA" id="ARBA00022842"/>
    </source>
</evidence>
<sequence length="203" mass="22457">MKILVATTNRGKIAELRAMLDLDIEWLGLSDFESIAEIEEDGTTFAENARKKALGYAKATGLWTIADDSGLVVDALDEAPGVKSARFSGEKEKDRTLLDRKNMAKVLQLLKDVPKEKRTARFVCHLCLANTEKTLIETEGTLEGLINDEPVGENGFGYDPIFLVPHLKKTAAQLTREEKNAISHRGNAIRKLRPLLAQLLKTA</sequence>
<evidence type="ECO:0000256" key="5">
    <source>
        <dbReference type="ARBA" id="ARBA00022741"/>
    </source>
</evidence>
<comment type="catalytic activity">
    <reaction evidence="9">
        <text>dITP + H2O = dIMP + diphosphate + H(+)</text>
        <dbReference type="Rhea" id="RHEA:28342"/>
        <dbReference type="ChEBI" id="CHEBI:15377"/>
        <dbReference type="ChEBI" id="CHEBI:15378"/>
        <dbReference type="ChEBI" id="CHEBI:33019"/>
        <dbReference type="ChEBI" id="CHEBI:61194"/>
        <dbReference type="ChEBI" id="CHEBI:61382"/>
        <dbReference type="EC" id="3.6.1.66"/>
    </reaction>
</comment>
<evidence type="ECO:0000256" key="8">
    <source>
        <dbReference type="ARBA" id="ARBA00023080"/>
    </source>
</evidence>
<evidence type="ECO:0000256" key="16">
    <source>
        <dbReference type="ARBA" id="ARBA00083635"/>
    </source>
</evidence>